<keyword evidence="7" id="KW-1185">Reference proteome</keyword>
<dbReference type="EMBL" id="SZYD01000009">
    <property type="protein sequence ID" value="KAD5317399.1"/>
    <property type="molecule type" value="Genomic_DNA"/>
</dbReference>
<dbReference type="AlphaFoldDB" id="A0A5N6NT04"/>
<evidence type="ECO:0000259" key="5">
    <source>
        <dbReference type="Pfam" id="PF13178"/>
    </source>
</evidence>
<dbReference type="InterPro" id="IPR025064">
    <property type="entry name" value="DUF4005"/>
</dbReference>
<comment type="subunit">
    <text evidence="3">Binds to multiple calmodulin (CaM) in the presence of Ca(2+) and CaM-like proteins.</text>
</comment>
<dbReference type="Pfam" id="PF00612">
    <property type="entry name" value="IQ"/>
    <property type="match status" value="2"/>
</dbReference>
<evidence type="ECO:0000256" key="1">
    <source>
        <dbReference type="ARBA" id="ARBA00022860"/>
    </source>
</evidence>
<name>A0A5N6NT04_9ASTR</name>
<evidence type="ECO:0000256" key="2">
    <source>
        <dbReference type="ARBA" id="ARBA00024341"/>
    </source>
</evidence>
<feature type="compositionally biased region" description="Basic and acidic residues" evidence="4">
    <location>
        <begin position="15"/>
        <end position="24"/>
    </location>
</feature>
<evidence type="ECO:0000256" key="3">
    <source>
        <dbReference type="ARBA" id="ARBA00024378"/>
    </source>
</evidence>
<evidence type="ECO:0000313" key="6">
    <source>
        <dbReference type="EMBL" id="KAD5317399.1"/>
    </source>
</evidence>
<accession>A0A5N6NT04</accession>
<dbReference type="Pfam" id="PF13178">
    <property type="entry name" value="DUF4005"/>
    <property type="match status" value="1"/>
</dbReference>
<feature type="region of interest" description="Disordered" evidence="4">
    <location>
        <begin position="15"/>
        <end position="40"/>
    </location>
</feature>
<comment type="similarity">
    <text evidence="2">Belongs to the IQD family.</text>
</comment>
<dbReference type="SMART" id="SM00015">
    <property type="entry name" value="IQ"/>
    <property type="match status" value="2"/>
</dbReference>
<feature type="domain" description="DUF4005" evidence="5">
    <location>
        <begin position="273"/>
        <end position="345"/>
    </location>
</feature>
<keyword evidence="1" id="KW-0112">Calmodulin-binding</keyword>
<reference evidence="6 7" key="1">
    <citation type="submission" date="2019-05" db="EMBL/GenBank/DDBJ databases">
        <title>Mikania micrantha, genome provides insights into the molecular mechanism of rapid growth.</title>
        <authorList>
            <person name="Liu B."/>
        </authorList>
    </citation>
    <scope>NUCLEOTIDE SEQUENCE [LARGE SCALE GENOMIC DNA]</scope>
    <source>
        <strain evidence="6">NLD-2019</strain>
        <tissue evidence="6">Leaf</tissue>
    </source>
</reference>
<feature type="region of interest" description="Disordered" evidence="4">
    <location>
        <begin position="224"/>
        <end position="254"/>
    </location>
</feature>
<dbReference type="PANTHER" id="PTHR32295:SF264">
    <property type="entry name" value="IQ MOTIF, EF-HAND BINDING, P-LOOP CONTAINING NUCLEOSIDE TRIPHOSPHATE HYDROLASE"/>
    <property type="match status" value="1"/>
</dbReference>
<dbReference type="OrthoDB" id="1704267at2759"/>
<organism evidence="6 7">
    <name type="scientific">Mikania micrantha</name>
    <name type="common">bitter vine</name>
    <dbReference type="NCBI Taxonomy" id="192012"/>
    <lineage>
        <taxon>Eukaryota</taxon>
        <taxon>Viridiplantae</taxon>
        <taxon>Streptophyta</taxon>
        <taxon>Embryophyta</taxon>
        <taxon>Tracheophyta</taxon>
        <taxon>Spermatophyta</taxon>
        <taxon>Magnoliopsida</taxon>
        <taxon>eudicotyledons</taxon>
        <taxon>Gunneridae</taxon>
        <taxon>Pentapetalae</taxon>
        <taxon>asterids</taxon>
        <taxon>campanulids</taxon>
        <taxon>Asterales</taxon>
        <taxon>Asteraceae</taxon>
        <taxon>Asteroideae</taxon>
        <taxon>Heliantheae alliance</taxon>
        <taxon>Eupatorieae</taxon>
        <taxon>Mikania</taxon>
    </lineage>
</organism>
<dbReference type="PANTHER" id="PTHR32295">
    <property type="entry name" value="IQ-DOMAIN 5-RELATED"/>
    <property type="match status" value="1"/>
</dbReference>
<evidence type="ECO:0000256" key="4">
    <source>
        <dbReference type="SAM" id="MobiDB-lite"/>
    </source>
</evidence>
<dbReference type="PROSITE" id="PS50096">
    <property type="entry name" value="IQ"/>
    <property type="match status" value="2"/>
</dbReference>
<comment type="caution">
    <text evidence="6">The sequence shown here is derived from an EMBL/GenBank/DDBJ whole genome shotgun (WGS) entry which is preliminary data.</text>
</comment>
<dbReference type="CDD" id="cd23767">
    <property type="entry name" value="IQCD"/>
    <property type="match status" value="1"/>
</dbReference>
<proteinExistence type="inferred from homology"/>
<dbReference type="InterPro" id="IPR000048">
    <property type="entry name" value="IQ_motif_EF-hand-BS"/>
</dbReference>
<dbReference type="Proteomes" id="UP000326396">
    <property type="component" value="Linkage Group LG17"/>
</dbReference>
<sequence length="429" mass="48146">MGRATRWLKALFGIKPKDSGDRKHNSPSCIGRSRRDPSVSPPIYAIQSEEEQSRHAIAVAAATAAAADAAVAAAQAAVAVVRLTTQGVLVGGGREISAAVKIQSLFRGYLSRKALRALRGLVKLQALVRGYMVRKQAAATLRSMEAMVRAQSSICAPKLHAMDNLQHLKERLDEARSEYTTSIHSRRLSSSFETSLIDESPKIVEMDTGRPKSRSRGTNTWAWTPDYIHNPNAQIPPSPNRHQSPARLPLPSSQTHEFEWAQHLGLNRHRPVSPSKSVCTDGSTSNRSYMANTKSFNAKLRSQSAPKQRPEFGFGHKKKMSLNEMMDPRSSVSYRVRMQRSTSQAQESISFKNAIAGRLGRYSDIRWLYIDEWSVFIFIFIVEINESTFLLTPPLLDWTTLWSLFFPFSLATFLEVEVMFHNLSRRFLD</sequence>
<evidence type="ECO:0000313" key="7">
    <source>
        <dbReference type="Proteomes" id="UP000326396"/>
    </source>
</evidence>
<protein>
    <recommendedName>
        <fullName evidence="5">DUF4005 domain-containing protein</fullName>
    </recommendedName>
</protein>
<dbReference type="GO" id="GO:0005516">
    <property type="term" value="F:calmodulin binding"/>
    <property type="evidence" value="ECO:0007669"/>
    <property type="project" value="UniProtKB-KW"/>
</dbReference>
<gene>
    <name evidence="6" type="ORF">E3N88_17345</name>
</gene>
<dbReference type="Gene3D" id="1.20.5.190">
    <property type="match status" value="1"/>
</dbReference>